<protein>
    <submittedName>
        <fullName evidence="1">Uncharacterized protein</fullName>
    </submittedName>
</protein>
<keyword evidence="2" id="KW-1185">Reference proteome</keyword>
<dbReference type="EMBL" id="WIXE01008469">
    <property type="protein sequence ID" value="KAK5979301.1"/>
    <property type="molecule type" value="Genomic_DNA"/>
</dbReference>
<name>A0AAN8FI86_TRICO</name>
<dbReference type="Proteomes" id="UP001331761">
    <property type="component" value="Unassembled WGS sequence"/>
</dbReference>
<evidence type="ECO:0000313" key="1">
    <source>
        <dbReference type="EMBL" id="KAK5979301.1"/>
    </source>
</evidence>
<reference evidence="1 2" key="1">
    <citation type="submission" date="2019-10" db="EMBL/GenBank/DDBJ databases">
        <title>Assembly and Annotation for the nematode Trichostrongylus colubriformis.</title>
        <authorList>
            <person name="Martin J."/>
        </authorList>
    </citation>
    <scope>NUCLEOTIDE SEQUENCE [LARGE SCALE GENOMIC DNA]</scope>
    <source>
        <strain evidence="1">G859</strain>
        <tissue evidence="1">Whole worm</tissue>
    </source>
</reference>
<sequence>IWFEFQRCCNNSFVGAYSSVPVYQYSKTISCCICYSTETISHYE</sequence>
<evidence type="ECO:0000313" key="2">
    <source>
        <dbReference type="Proteomes" id="UP001331761"/>
    </source>
</evidence>
<accession>A0AAN8FI86</accession>
<gene>
    <name evidence="1" type="ORF">GCK32_015416</name>
</gene>
<comment type="caution">
    <text evidence="1">The sequence shown here is derived from an EMBL/GenBank/DDBJ whole genome shotgun (WGS) entry which is preliminary data.</text>
</comment>
<proteinExistence type="predicted"/>
<organism evidence="1 2">
    <name type="scientific">Trichostrongylus colubriformis</name>
    <name type="common">Black scour worm</name>
    <dbReference type="NCBI Taxonomy" id="6319"/>
    <lineage>
        <taxon>Eukaryota</taxon>
        <taxon>Metazoa</taxon>
        <taxon>Ecdysozoa</taxon>
        <taxon>Nematoda</taxon>
        <taxon>Chromadorea</taxon>
        <taxon>Rhabditida</taxon>
        <taxon>Rhabditina</taxon>
        <taxon>Rhabditomorpha</taxon>
        <taxon>Strongyloidea</taxon>
        <taxon>Trichostrongylidae</taxon>
        <taxon>Trichostrongylus</taxon>
    </lineage>
</organism>
<feature type="non-terminal residue" evidence="1">
    <location>
        <position position="1"/>
    </location>
</feature>
<dbReference type="AlphaFoldDB" id="A0AAN8FI86"/>